<organism evidence="2 3">
    <name type="scientific">Acrodontium crateriforme</name>
    <dbReference type="NCBI Taxonomy" id="150365"/>
    <lineage>
        <taxon>Eukaryota</taxon>
        <taxon>Fungi</taxon>
        <taxon>Dikarya</taxon>
        <taxon>Ascomycota</taxon>
        <taxon>Pezizomycotina</taxon>
        <taxon>Dothideomycetes</taxon>
        <taxon>Dothideomycetidae</taxon>
        <taxon>Mycosphaerellales</taxon>
        <taxon>Teratosphaeriaceae</taxon>
        <taxon>Acrodontium</taxon>
    </lineage>
</organism>
<feature type="compositionally biased region" description="Low complexity" evidence="1">
    <location>
        <begin position="142"/>
        <end position="156"/>
    </location>
</feature>
<keyword evidence="3" id="KW-1185">Reference proteome</keyword>
<dbReference type="EMBL" id="CP138587">
    <property type="protein sequence ID" value="WPH02449.1"/>
    <property type="molecule type" value="Genomic_DNA"/>
</dbReference>
<evidence type="ECO:0000313" key="3">
    <source>
        <dbReference type="Proteomes" id="UP001303373"/>
    </source>
</evidence>
<gene>
    <name evidence="2" type="ORF">R9X50_00531300</name>
</gene>
<evidence type="ECO:0000256" key="1">
    <source>
        <dbReference type="SAM" id="MobiDB-lite"/>
    </source>
</evidence>
<protein>
    <submittedName>
        <fullName evidence="2">Uncharacterized protein</fullName>
    </submittedName>
</protein>
<accession>A0AAQ3M696</accession>
<reference evidence="2 3" key="1">
    <citation type="submission" date="2023-11" db="EMBL/GenBank/DDBJ databases">
        <title>An acidophilic fungus is an integral part of prey digestion in a carnivorous sundew plant.</title>
        <authorList>
            <person name="Tsai I.J."/>
        </authorList>
    </citation>
    <scope>NUCLEOTIDE SEQUENCE [LARGE SCALE GENOMIC DNA]</scope>
    <source>
        <strain evidence="2">169a</strain>
    </source>
</reference>
<dbReference type="AlphaFoldDB" id="A0AAQ3M696"/>
<dbReference type="Proteomes" id="UP001303373">
    <property type="component" value="Chromosome 8"/>
</dbReference>
<feature type="region of interest" description="Disordered" evidence="1">
    <location>
        <begin position="135"/>
        <end position="163"/>
    </location>
</feature>
<proteinExistence type="predicted"/>
<name>A0AAQ3M696_9PEZI</name>
<sequence length="201" mass="22908">MSSIFCCTGIKPYRPQQLSHETKFTSFMNWAKFPQESTVSNDLKTAVARAPFAIQLVQQVNFGRLESKRYFIPVEGVKDAFGEITEDDVVNANFQKLNTYKNQKCETHNKFFELNVYQKDPVNKHHWRANLARPAREIDLDTSGPTTSASTAPPAAHRNEWEESHDEVLSMLRHFSSAKSTEAEDFAACDQECGYCGHCDY</sequence>
<evidence type="ECO:0000313" key="2">
    <source>
        <dbReference type="EMBL" id="WPH02449.1"/>
    </source>
</evidence>